<organism evidence="2 3">
    <name type="scientific">Leucothrix pacifica</name>
    <dbReference type="NCBI Taxonomy" id="1247513"/>
    <lineage>
        <taxon>Bacteria</taxon>
        <taxon>Pseudomonadati</taxon>
        <taxon>Pseudomonadota</taxon>
        <taxon>Gammaproteobacteria</taxon>
        <taxon>Thiotrichales</taxon>
        <taxon>Thiotrichaceae</taxon>
        <taxon>Leucothrix</taxon>
    </lineage>
</organism>
<evidence type="ECO:0000256" key="1">
    <source>
        <dbReference type="SAM" id="Phobius"/>
    </source>
</evidence>
<proteinExistence type="predicted"/>
<reference evidence="2 3" key="1">
    <citation type="submission" date="2018-05" db="EMBL/GenBank/DDBJ databases">
        <title>Leucothrix arctica sp. nov., isolated from Arctic seawater.</title>
        <authorList>
            <person name="Choi A."/>
            <person name="Baek K."/>
        </authorList>
    </citation>
    <scope>NUCLEOTIDE SEQUENCE [LARGE SCALE GENOMIC DNA]</scope>
    <source>
        <strain evidence="2 3">JCM 18388</strain>
    </source>
</reference>
<sequence length="71" mass="7930">MNISLDPGLIFLTIVMAVFGYHMGKRKTQFPILISGIAFFTGFIPILALICVIVLVLVKDTRDTTSNEDWL</sequence>
<dbReference type="EMBL" id="QGKM01000072">
    <property type="protein sequence ID" value="PWQ92941.1"/>
    <property type="molecule type" value="Genomic_DNA"/>
</dbReference>
<evidence type="ECO:0000313" key="3">
    <source>
        <dbReference type="Proteomes" id="UP000245539"/>
    </source>
</evidence>
<keyword evidence="1" id="KW-1133">Transmembrane helix</keyword>
<keyword evidence="1" id="KW-0812">Transmembrane</keyword>
<accession>A0A317C426</accession>
<name>A0A317C426_9GAMM</name>
<dbReference type="AlphaFoldDB" id="A0A317C426"/>
<gene>
    <name evidence="2" type="ORF">DKW60_18705</name>
</gene>
<comment type="caution">
    <text evidence="2">The sequence shown here is derived from an EMBL/GenBank/DDBJ whole genome shotgun (WGS) entry which is preliminary data.</text>
</comment>
<evidence type="ECO:0000313" key="2">
    <source>
        <dbReference type="EMBL" id="PWQ92941.1"/>
    </source>
</evidence>
<protein>
    <submittedName>
        <fullName evidence="2">Uncharacterized protein</fullName>
    </submittedName>
</protein>
<keyword evidence="1" id="KW-0472">Membrane</keyword>
<dbReference type="RefSeq" id="WP_109839189.1">
    <property type="nucleotide sequence ID" value="NZ_QGKM01000072.1"/>
</dbReference>
<keyword evidence="3" id="KW-1185">Reference proteome</keyword>
<dbReference type="OrthoDB" id="5739727at2"/>
<feature type="transmembrane region" description="Helical" evidence="1">
    <location>
        <begin position="30"/>
        <end position="58"/>
    </location>
</feature>
<dbReference type="Proteomes" id="UP000245539">
    <property type="component" value="Unassembled WGS sequence"/>
</dbReference>
<feature type="transmembrane region" description="Helical" evidence="1">
    <location>
        <begin position="7"/>
        <end position="24"/>
    </location>
</feature>